<feature type="region of interest" description="Disordered" evidence="1">
    <location>
        <begin position="127"/>
        <end position="202"/>
    </location>
</feature>
<feature type="region of interest" description="Disordered" evidence="1">
    <location>
        <begin position="1"/>
        <end position="56"/>
    </location>
</feature>
<proteinExistence type="predicted"/>
<feature type="compositionally biased region" description="Gly residues" evidence="1">
    <location>
        <begin position="160"/>
        <end position="171"/>
    </location>
</feature>
<feature type="compositionally biased region" description="Low complexity" evidence="1">
    <location>
        <begin position="37"/>
        <end position="56"/>
    </location>
</feature>
<accession>A0AAV3Y3J1</accession>
<protein>
    <submittedName>
        <fullName evidence="2">Alpha-tubulin n-acetyltransferase</fullName>
    </submittedName>
</protein>
<gene>
    <name evidence="2" type="ORF">PoB_000406900</name>
</gene>
<evidence type="ECO:0000256" key="1">
    <source>
        <dbReference type="SAM" id="MobiDB-lite"/>
    </source>
</evidence>
<feature type="region of interest" description="Disordered" evidence="1">
    <location>
        <begin position="240"/>
        <end position="278"/>
    </location>
</feature>
<dbReference type="EMBL" id="BLXT01000492">
    <property type="protein sequence ID" value="GFN77563.1"/>
    <property type="molecule type" value="Genomic_DNA"/>
</dbReference>
<dbReference type="Proteomes" id="UP000735302">
    <property type="component" value="Unassembled WGS sequence"/>
</dbReference>
<evidence type="ECO:0000313" key="2">
    <source>
        <dbReference type="EMBL" id="GFN77563.1"/>
    </source>
</evidence>
<dbReference type="AlphaFoldDB" id="A0AAV3Y3J1"/>
<organism evidence="2 3">
    <name type="scientific">Plakobranchus ocellatus</name>
    <dbReference type="NCBI Taxonomy" id="259542"/>
    <lineage>
        <taxon>Eukaryota</taxon>
        <taxon>Metazoa</taxon>
        <taxon>Spiralia</taxon>
        <taxon>Lophotrochozoa</taxon>
        <taxon>Mollusca</taxon>
        <taxon>Gastropoda</taxon>
        <taxon>Heterobranchia</taxon>
        <taxon>Euthyneura</taxon>
        <taxon>Panpulmonata</taxon>
        <taxon>Sacoglossa</taxon>
        <taxon>Placobranchoidea</taxon>
        <taxon>Plakobranchidae</taxon>
        <taxon>Plakobranchus</taxon>
    </lineage>
</organism>
<reference evidence="2 3" key="1">
    <citation type="journal article" date="2021" name="Elife">
        <title>Chloroplast acquisition without the gene transfer in kleptoplastic sea slugs, Plakobranchus ocellatus.</title>
        <authorList>
            <person name="Maeda T."/>
            <person name="Takahashi S."/>
            <person name="Yoshida T."/>
            <person name="Shimamura S."/>
            <person name="Takaki Y."/>
            <person name="Nagai Y."/>
            <person name="Toyoda A."/>
            <person name="Suzuki Y."/>
            <person name="Arimoto A."/>
            <person name="Ishii H."/>
            <person name="Satoh N."/>
            <person name="Nishiyama T."/>
            <person name="Hasebe M."/>
            <person name="Maruyama T."/>
            <person name="Minagawa J."/>
            <person name="Obokata J."/>
            <person name="Shigenobu S."/>
        </authorList>
    </citation>
    <scope>NUCLEOTIDE SEQUENCE [LARGE SCALE GENOMIC DNA]</scope>
</reference>
<name>A0AAV3Y3J1_9GAST</name>
<comment type="caution">
    <text evidence="2">The sequence shown here is derived from an EMBL/GenBank/DDBJ whole genome shotgun (WGS) entry which is preliminary data.</text>
</comment>
<evidence type="ECO:0000313" key="3">
    <source>
        <dbReference type="Proteomes" id="UP000735302"/>
    </source>
</evidence>
<sequence length="352" mass="38533">MGASEMMYSRHRATPPLSGDSTPNQARHKHGAMTPTQQQQPQRRNHYQQQQQAYHQYQQQQQQQQYQQQHQQYWQQQTFHGSPIVSTNSNDINSNGATFYKHLNAQSSPSTYYNMGTSLGNYRHSAGGSNVLEHLPPRPPQQQGQTLAAGLSLSTPNFGNRGGGGDGGGPSLPGTLSSPHQRAVKVDRGNTPPPPSIAATAPPFPDYSSNSSAGVVHGGNQLVLTTPSQLMQLPSADSVKQQENIAHRPPSGKESSFKNRRGMAQPPLLQRDGPPANYKDMLNMHQAYQGRNGHLQVPNGPSAVSMTGGSSSVVPYSRPDPQNTSWTVTGVLREQRLNAPLSNRYYNSTRLW</sequence>
<keyword evidence="3" id="KW-1185">Reference proteome</keyword>